<dbReference type="Proteomes" id="UP000324800">
    <property type="component" value="Unassembled WGS sequence"/>
</dbReference>
<comment type="caution">
    <text evidence="1">The sequence shown here is derived from an EMBL/GenBank/DDBJ whole genome shotgun (WGS) entry which is preliminary data.</text>
</comment>
<reference evidence="1 2" key="1">
    <citation type="submission" date="2019-03" db="EMBL/GenBank/DDBJ databases">
        <title>Single cell metagenomics reveals metabolic interactions within the superorganism composed of flagellate Streblomastix strix and complex community of Bacteroidetes bacteria on its surface.</title>
        <authorList>
            <person name="Treitli S.C."/>
            <person name="Kolisko M."/>
            <person name="Husnik F."/>
            <person name="Keeling P."/>
            <person name="Hampl V."/>
        </authorList>
    </citation>
    <scope>NUCLEOTIDE SEQUENCE [LARGE SCALE GENOMIC DNA]</scope>
    <source>
        <strain evidence="1">ST1C</strain>
    </source>
</reference>
<organism evidence="1 2">
    <name type="scientific">Streblomastix strix</name>
    <dbReference type="NCBI Taxonomy" id="222440"/>
    <lineage>
        <taxon>Eukaryota</taxon>
        <taxon>Metamonada</taxon>
        <taxon>Preaxostyla</taxon>
        <taxon>Oxymonadida</taxon>
        <taxon>Streblomastigidae</taxon>
        <taxon>Streblomastix</taxon>
    </lineage>
</organism>
<feature type="non-terminal residue" evidence="1">
    <location>
        <position position="404"/>
    </location>
</feature>
<name>A0A5J4TFB6_9EUKA</name>
<dbReference type="EMBL" id="SNRW01032315">
    <property type="protein sequence ID" value="KAA6356847.1"/>
    <property type="molecule type" value="Genomic_DNA"/>
</dbReference>
<dbReference type="AlphaFoldDB" id="A0A5J4TFB6"/>
<proteinExistence type="predicted"/>
<protein>
    <submittedName>
        <fullName evidence="1">Uncharacterized protein</fullName>
    </submittedName>
</protein>
<accession>A0A5J4TFB6</accession>
<gene>
    <name evidence="1" type="ORF">EZS28_047626</name>
</gene>
<evidence type="ECO:0000313" key="2">
    <source>
        <dbReference type="Proteomes" id="UP000324800"/>
    </source>
</evidence>
<sequence length="404" mass="44228">MKDQCILIPLGYRETRSEVTPNQTEDSIKQSDKCENPIECLAIVETTSTDSCPCPSDPSLLQQDPRKDGLCKYSIITSTTSVNSYPYPTDINKLASDPRRNGLCNCAVITETTSIQACACPTDPNLLALDPLIDGLCKVEKDYQMKLYNYFVNKSSGNDNLLNGQSESKPTRTIEYTIKILIGNINQLREATLNVAAENYSENIELTSKKPGINVIYFIGVSNDRTNTSFPVLSNSAHPGQSALNIVDISVLVQHFIFAYIPPLSVVSTIAPMISIKAGSISEWNKSASGQRNIVLNYLTHSFTDCIFQGRNFDYGSGQKYGNTIGPLLSIIGTRVTIDNCQFNSKENIQLLKGIPSAIISAVFLYPDSGITINNCNFLNLTQSSQISETALKETGILNLTGND</sequence>
<evidence type="ECO:0000313" key="1">
    <source>
        <dbReference type="EMBL" id="KAA6356847.1"/>
    </source>
</evidence>